<reference evidence="2" key="1">
    <citation type="journal article" date="2014" name="Science">
        <title>Ancient hybridizations among the ancestral genomes of bread wheat.</title>
        <authorList>
            <consortium name="International Wheat Genome Sequencing Consortium,"/>
            <person name="Marcussen T."/>
            <person name="Sandve S.R."/>
            <person name="Heier L."/>
            <person name="Spannagl M."/>
            <person name="Pfeifer M."/>
            <person name="Jakobsen K.S."/>
            <person name="Wulff B.B."/>
            <person name="Steuernagel B."/>
            <person name="Mayer K.F."/>
            <person name="Olsen O.A."/>
        </authorList>
    </citation>
    <scope>NUCLEOTIDE SEQUENCE [LARGE SCALE GENOMIC DNA]</scope>
    <source>
        <strain evidence="2">cv. AL8/78</strain>
    </source>
</reference>
<keyword evidence="2" id="KW-1185">Reference proteome</keyword>
<evidence type="ECO:0000313" key="1">
    <source>
        <dbReference type="EnsemblPlants" id="AET2Gv20639700.1"/>
    </source>
</evidence>
<dbReference type="AlphaFoldDB" id="A0A453BV12"/>
<dbReference type="PANTHER" id="PTHR42648">
    <property type="entry name" value="TRANSPOSASE, PUTATIVE-RELATED"/>
    <property type="match status" value="1"/>
</dbReference>
<dbReference type="Proteomes" id="UP000015105">
    <property type="component" value="Chromosome 2D"/>
</dbReference>
<dbReference type="EnsemblPlants" id="AET2Gv20639700.1">
    <property type="protein sequence ID" value="AET2Gv20639700.1"/>
    <property type="gene ID" value="AET2Gv20639700"/>
</dbReference>
<dbReference type="InterPro" id="IPR012337">
    <property type="entry name" value="RNaseH-like_sf"/>
</dbReference>
<dbReference type="Gene3D" id="3.30.420.10">
    <property type="entry name" value="Ribonuclease H-like superfamily/Ribonuclease H"/>
    <property type="match status" value="1"/>
</dbReference>
<reference evidence="1" key="3">
    <citation type="journal article" date="2017" name="Nature">
        <title>Genome sequence of the progenitor of the wheat D genome Aegilops tauschii.</title>
        <authorList>
            <person name="Luo M.C."/>
            <person name="Gu Y.Q."/>
            <person name="Puiu D."/>
            <person name="Wang H."/>
            <person name="Twardziok S.O."/>
            <person name="Deal K.R."/>
            <person name="Huo N."/>
            <person name="Zhu T."/>
            <person name="Wang L."/>
            <person name="Wang Y."/>
            <person name="McGuire P.E."/>
            <person name="Liu S."/>
            <person name="Long H."/>
            <person name="Ramasamy R.K."/>
            <person name="Rodriguez J.C."/>
            <person name="Van S.L."/>
            <person name="Yuan L."/>
            <person name="Wang Z."/>
            <person name="Xia Z."/>
            <person name="Xiao L."/>
            <person name="Anderson O.D."/>
            <person name="Ouyang S."/>
            <person name="Liang Y."/>
            <person name="Zimin A.V."/>
            <person name="Pertea G."/>
            <person name="Qi P."/>
            <person name="Bennetzen J.L."/>
            <person name="Dai X."/>
            <person name="Dawson M.W."/>
            <person name="Muller H.G."/>
            <person name="Kugler K."/>
            <person name="Rivarola-Duarte L."/>
            <person name="Spannagl M."/>
            <person name="Mayer K.F.X."/>
            <person name="Lu F.H."/>
            <person name="Bevan M.W."/>
            <person name="Leroy P."/>
            <person name="Li P."/>
            <person name="You F.M."/>
            <person name="Sun Q."/>
            <person name="Liu Z."/>
            <person name="Lyons E."/>
            <person name="Wicker T."/>
            <person name="Salzberg S.L."/>
            <person name="Devos K.M."/>
            <person name="Dvorak J."/>
        </authorList>
    </citation>
    <scope>NUCLEOTIDE SEQUENCE [LARGE SCALE GENOMIC DNA]</scope>
    <source>
        <strain evidence="1">cv. AL8/78</strain>
    </source>
</reference>
<dbReference type="Gramene" id="AET2Gv20639700.1">
    <property type="protein sequence ID" value="AET2Gv20639700.1"/>
    <property type="gene ID" value="AET2Gv20639700"/>
</dbReference>
<dbReference type="GO" id="GO:0003676">
    <property type="term" value="F:nucleic acid binding"/>
    <property type="evidence" value="ECO:0007669"/>
    <property type="project" value="InterPro"/>
</dbReference>
<reference evidence="1" key="4">
    <citation type="submission" date="2019-03" db="UniProtKB">
        <authorList>
            <consortium name="EnsemblPlants"/>
        </authorList>
    </citation>
    <scope>IDENTIFICATION</scope>
</reference>
<evidence type="ECO:0008006" key="3">
    <source>
        <dbReference type="Google" id="ProtNLM"/>
    </source>
</evidence>
<dbReference type="STRING" id="200361.A0A453BV12"/>
<name>A0A453BV12_AEGTS</name>
<dbReference type="InterPro" id="IPR039537">
    <property type="entry name" value="Retrotran_Ty1/copia-like"/>
</dbReference>
<evidence type="ECO:0000313" key="2">
    <source>
        <dbReference type="Proteomes" id="UP000015105"/>
    </source>
</evidence>
<sequence length="79" mass="9384">FYPSKSYSVKPFELLHCDLWTSHVPTTSGFLYYLVVVDDDTHYFWTFPLRKKSDVYATFLTFHAYARTQFDLPIMSVQC</sequence>
<accession>A0A453BV12</accession>
<proteinExistence type="predicted"/>
<protein>
    <recommendedName>
        <fullName evidence="3">Integrase catalytic domain-containing protein</fullName>
    </recommendedName>
</protein>
<organism evidence="1 2">
    <name type="scientific">Aegilops tauschii subsp. strangulata</name>
    <name type="common">Goatgrass</name>
    <dbReference type="NCBI Taxonomy" id="200361"/>
    <lineage>
        <taxon>Eukaryota</taxon>
        <taxon>Viridiplantae</taxon>
        <taxon>Streptophyta</taxon>
        <taxon>Embryophyta</taxon>
        <taxon>Tracheophyta</taxon>
        <taxon>Spermatophyta</taxon>
        <taxon>Magnoliopsida</taxon>
        <taxon>Liliopsida</taxon>
        <taxon>Poales</taxon>
        <taxon>Poaceae</taxon>
        <taxon>BOP clade</taxon>
        <taxon>Pooideae</taxon>
        <taxon>Triticodae</taxon>
        <taxon>Triticeae</taxon>
        <taxon>Triticinae</taxon>
        <taxon>Aegilops</taxon>
    </lineage>
</organism>
<dbReference type="PANTHER" id="PTHR42648:SF28">
    <property type="entry name" value="TRANSPOSON-ENCODED PROTEIN WITH RIBONUCLEASE H-LIKE AND RETROVIRUS ZINC FINGER-LIKE DOMAINS"/>
    <property type="match status" value="1"/>
</dbReference>
<dbReference type="InterPro" id="IPR036397">
    <property type="entry name" value="RNaseH_sf"/>
</dbReference>
<dbReference type="SUPFAM" id="SSF53098">
    <property type="entry name" value="Ribonuclease H-like"/>
    <property type="match status" value="1"/>
</dbReference>
<reference evidence="1" key="5">
    <citation type="journal article" date="2021" name="G3 (Bethesda)">
        <title>Aegilops tauschii genome assembly Aet v5.0 features greater sequence contiguity and improved annotation.</title>
        <authorList>
            <person name="Wang L."/>
            <person name="Zhu T."/>
            <person name="Rodriguez J.C."/>
            <person name="Deal K.R."/>
            <person name="Dubcovsky J."/>
            <person name="McGuire P.E."/>
            <person name="Lux T."/>
            <person name="Spannagl M."/>
            <person name="Mayer K.F.X."/>
            <person name="Baldrich P."/>
            <person name="Meyers B.C."/>
            <person name="Huo N."/>
            <person name="Gu Y.Q."/>
            <person name="Zhou H."/>
            <person name="Devos K.M."/>
            <person name="Bennetzen J.L."/>
            <person name="Unver T."/>
            <person name="Budak H."/>
            <person name="Gulick P.J."/>
            <person name="Galiba G."/>
            <person name="Kalapos B."/>
            <person name="Nelson D.R."/>
            <person name="Li P."/>
            <person name="You F.M."/>
            <person name="Luo M.C."/>
            <person name="Dvorak J."/>
        </authorList>
    </citation>
    <scope>NUCLEOTIDE SEQUENCE [LARGE SCALE GENOMIC DNA]</scope>
    <source>
        <strain evidence="1">cv. AL8/78</strain>
    </source>
</reference>
<reference evidence="2" key="2">
    <citation type="journal article" date="2017" name="Nat. Plants">
        <title>The Aegilops tauschii genome reveals multiple impacts of transposons.</title>
        <authorList>
            <person name="Zhao G."/>
            <person name="Zou C."/>
            <person name="Li K."/>
            <person name="Wang K."/>
            <person name="Li T."/>
            <person name="Gao L."/>
            <person name="Zhang X."/>
            <person name="Wang H."/>
            <person name="Yang Z."/>
            <person name="Liu X."/>
            <person name="Jiang W."/>
            <person name="Mao L."/>
            <person name="Kong X."/>
            <person name="Jiao Y."/>
            <person name="Jia J."/>
        </authorList>
    </citation>
    <scope>NUCLEOTIDE SEQUENCE [LARGE SCALE GENOMIC DNA]</scope>
    <source>
        <strain evidence="2">cv. AL8/78</strain>
    </source>
</reference>